<dbReference type="InterPro" id="IPR003141">
    <property type="entry name" value="Pol/His_phosphatase_N"/>
</dbReference>
<dbReference type="OrthoDB" id="9804333at2"/>
<dbReference type="SUPFAM" id="SSF89550">
    <property type="entry name" value="PHP domain-like"/>
    <property type="match status" value="1"/>
</dbReference>
<dbReference type="CDD" id="cd07438">
    <property type="entry name" value="PHP_HisPPase_AMP"/>
    <property type="match status" value="1"/>
</dbReference>
<evidence type="ECO:0000259" key="1">
    <source>
        <dbReference type="SMART" id="SM00481"/>
    </source>
</evidence>
<gene>
    <name evidence="2" type="ORF">SAMN05216508_11212</name>
</gene>
<dbReference type="PANTHER" id="PTHR42924:SF3">
    <property type="entry name" value="POLYMERASE_HISTIDINOL PHOSPHATASE N-TERMINAL DOMAIN-CONTAINING PROTEIN"/>
    <property type="match status" value="1"/>
</dbReference>
<dbReference type="Pfam" id="PF02811">
    <property type="entry name" value="PHP"/>
    <property type="match status" value="1"/>
</dbReference>
<dbReference type="Gene3D" id="1.10.150.650">
    <property type="match status" value="1"/>
</dbReference>
<dbReference type="GO" id="GO:0004534">
    <property type="term" value="F:5'-3' RNA exonuclease activity"/>
    <property type="evidence" value="ECO:0007669"/>
    <property type="project" value="TreeGrafter"/>
</dbReference>
<dbReference type="InterPro" id="IPR052018">
    <property type="entry name" value="PHP_domain"/>
</dbReference>
<organism evidence="2 3">
    <name type="scientific">Eubacterium pyruvativorans</name>
    <dbReference type="NCBI Taxonomy" id="155865"/>
    <lineage>
        <taxon>Bacteria</taxon>
        <taxon>Bacillati</taxon>
        <taxon>Bacillota</taxon>
        <taxon>Clostridia</taxon>
        <taxon>Eubacteriales</taxon>
        <taxon>Eubacteriaceae</taxon>
        <taxon>Eubacterium</taxon>
    </lineage>
</organism>
<dbReference type="InterPro" id="IPR004013">
    <property type="entry name" value="PHP_dom"/>
</dbReference>
<dbReference type="InterPro" id="IPR016195">
    <property type="entry name" value="Pol/histidinol_Pase-like"/>
</dbReference>
<dbReference type="AlphaFoldDB" id="A0A1I7H4M6"/>
<dbReference type="RefSeq" id="WP_090471209.1">
    <property type="nucleotide sequence ID" value="NZ_CACWQI010000044.1"/>
</dbReference>
<dbReference type="EMBL" id="FPBT01000012">
    <property type="protein sequence ID" value="SFU55638.1"/>
    <property type="molecule type" value="Genomic_DNA"/>
</dbReference>
<keyword evidence="3" id="KW-1185">Reference proteome</keyword>
<dbReference type="Gene3D" id="3.20.20.140">
    <property type="entry name" value="Metal-dependent hydrolases"/>
    <property type="match status" value="1"/>
</dbReference>
<protein>
    <recommendedName>
        <fullName evidence="1">Polymerase/histidinol phosphatase N-terminal domain-containing protein</fullName>
    </recommendedName>
</protein>
<evidence type="ECO:0000313" key="3">
    <source>
        <dbReference type="Proteomes" id="UP000198817"/>
    </source>
</evidence>
<feature type="domain" description="Polymerase/histidinol phosphatase N-terminal" evidence="1">
    <location>
        <begin position="34"/>
        <end position="99"/>
    </location>
</feature>
<dbReference type="STRING" id="155865.SAMN05216515_11347"/>
<proteinExistence type="predicted"/>
<name>A0A1I7H4M6_9FIRM</name>
<dbReference type="Proteomes" id="UP000198817">
    <property type="component" value="Unassembled WGS sequence"/>
</dbReference>
<sequence>MAKESNTIVPAKPQDWSFLDDEARKLVVWPDRNIDMHVHSMYSDGLRPPAELVKLYHENGYDLIAVTDHDGVDGVPEAQKAGAALGMTVLTGIEFGTLFRGKIEFHLLGYDFDLEDPGLRKELEAIRAYRIRRNEKLMAYFRGKGYDISFDDMIRYSGQDYIGKPNFARALIRKGYCKSVKEAFDSGELLGSPEAMALKKKPVPTGDAIRWIRSAGGIPVLAHPMETVGIGPAGSRVFFENLDRILGELVSDGLQGVECFHPSATEAESLRLTRLAARYHLRITRGSDYHGF</sequence>
<dbReference type="SMART" id="SM00481">
    <property type="entry name" value="POLIIIAc"/>
    <property type="match status" value="1"/>
</dbReference>
<evidence type="ECO:0000313" key="2">
    <source>
        <dbReference type="EMBL" id="SFU55638.1"/>
    </source>
</evidence>
<reference evidence="2 3" key="1">
    <citation type="submission" date="2016-10" db="EMBL/GenBank/DDBJ databases">
        <authorList>
            <person name="de Groot N.N."/>
        </authorList>
    </citation>
    <scope>NUCLEOTIDE SEQUENCE [LARGE SCALE GENOMIC DNA]</scope>
    <source>
        <strain evidence="2 3">KHGC13</strain>
    </source>
</reference>
<dbReference type="GO" id="GO:0035312">
    <property type="term" value="F:5'-3' DNA exonuclease activity"/>
    <property type="evidence" value="ECO:0007669"/>
    <property type="project" value="TreeGrafter"/>
</dbReference>
<accession>A0A1I7H4M6</accession>
<dbReference type="PANTHER" id="PTHR42924">
    <property type="entry name" value="EXONUCLEASE"/>
    <property type="match status" value="1"/>
</dbReference>